<sequence>MFANWLLVLVSVGYVSLLFIVAYLGDRYRHKLKPQHHRWIYALSLGVYCTSWGFLGTAAQAARGDFSYLPVYLAPIILFVFGWGFIQRIISVCLRLNITSIADLLAARFGKSQPLAVLVTTVTFIGTLPYLALQLRAIVGSYEVLRQTPSFEPWLIGLAVSIVLIGFTIIFGVRAIDVTERHPGVMVAIAFESLLKLIAFIVIGLFVSFVAFDSPQQIWQQAEAAHQQLFQQNHFDMLSMMGLTIIVFSAFLCLPRQFQVTMVELKEQSHSTISRWVFPAYILVFALLAAPLGQAGLLMYGDSVAADFYVLFVPSSHGHSWLSLLSFLGAISAASAMVIISTIALSTMLSNEVVFPALFNSSDLDNTQYESFRNRLLLVRKALVITVIGLSYLLYQLAPTDTLSSLGEVAFGAIAQIGPPLWAAFYWRRVSLAGVFSGILVGFSLWLVLNFMPQLGLYPHPFEGSAFAKTTLATLFGLAINALMVLLVSRLTRPTMQHNMQREQFLGPQQLMTLDKVAHDRFDGSELQRLATRFVGDDKAQLSFEQFQQTHRHSSHHQRQQALLPFTENLLATVMGSSSARLVITCAVEGRDFALNEMAQLVADASNERTAFSHSVLQSAIENANEGISVVDEELQLVAWNQSYQTLFNYPQQLLQIGTPVRLLIEHNLKQQITDPAELRFQVEKRVERLRLGSRHSTERQQLDQRVIKIEGNPIPGGGFVMVFTDITVYRQAQQLLQEKNLDLEARVSERTQTLEATNLQLAQSNNQLDDARAKAELAHQQKSQYLKACSHDLLQPLSAARLFSSSLLTDRSLTPEQAKQLRQIDQSLEVANELLIDLNQIARIDSGAVEPKRDKFPLQPLLHSLVEEFQASCGHYEIELHLVPTRMWVKSDQVLLRRVLQNLLSNAFRYARGSKVLLGCRRGEQLEIQVIDSGPGIPESQQQRVFEQFTRLAGAAAHAPTGLGLGLNIAQGLSQLMGHTLTLRSQAGHGCCFSLAVEVCAPAAAPLSRAVTVNSLKGVRVLCVDNEPEVLDGMSALLRSWHCHITTFVDGDEALAWLQQNPDGIDIMLIDHQLNHGQNGLTLLQQLRQIGSYDVPGILITANTDPTLHAQADTLGFGYLRKLIKPLALRSMMSAMLMQHLQQNYSYSELPEL</sequence>
<dbReference type="InterPro" id="IPR003594">
    <property type="entry name" value="HATPase_dom"/>
</dbReference>
<feature type="modified residue" description="4-aspartylphosphate" evidence="11">
    <location>
        <position position="1072"/>
    </location>
</feature>
<dbReference type="SMART" id="SM00388">
    <property type="entry name" value="HisKA"/>
    <property type="match status" value="1"/>
</dbReference>
<dbReference type="GO" id="GO:0005886">
    <property type="term" value="C:plasma membrane"/>
    <property type="evidence" value="ECO:0007669"/>
    <property type="project" value="TreeGrafter"/>
</dbReference>
<dbReference type="SUPFAM" id="SSF55874">
    <property type="entry name" value="ATPase domain of HSP90 chaperone/DNA topoisomerase II/histidine kinase"/>
    <property type="match status" value="1"/>
</dbReference>
<dbReference type="PROSITE" id="PS50112">
    <property type="entry name" value="PAS"/>
    <property type="match status" value="1"/>
</dbReference>
<name>A0A6H1UBC7_9GAMM</name>
<dbReference type="PANTHER" id="PTHR43047:SF9">
    <property type="entry name" value="HISTIDINE KINASE"/>
    <property type="match status" value="1"/>
</dbReference>
<keyword evidence="8" id="KW-0418">Kinase</keyword>
<feature type="transmembrane region" description="Helical" evidence="13">
    <location>
        <begin position="115"/>
        <end position="133"/>
    </location>
</feature>
<evidence type="ECO:0000256" key="1">
    <source>
        <dbReference type="ARBA" id="ARBA00000085"/>
    </source>
</evidence>
<evidence type="ECO:0000256" key="4">
    <source>
        <dbReference type="ARBA" id="ARBA00012438"/>
    </source>
</evidence>
<dbReference type="SMART" id="SM00091">
    <property type="entry name" value="PAS"/>
    <property type="match status" value="1"/>
</dbReference>
<dbReference type="PANTHER" id="PTHR43047">
    <property type="entry name" value="TWO-COMPONENT HISTIDINE PROTEIN KINASE"/>
    <property type="match status" value="1"/>
</dbReference>
<dbReference type="CDD" id="cd10322">
    <property type="entry name" value="SLC5sbd"/>
    <property type="match status" value="1"/>
</dbReference>
<feature type="transmembrane region" description="Helical" evidence="13">
    <location>
        <begin position="276"/>
        <end position="301"/>
    </location>
</feature>
<evidence type="ECO:0000259" key="14">
    <source>
        <dbReference type="PROSITE" id="PS50109"/>
    </source>
</evidence>
<evidence type="ECO:0000256" key="5">
    <source>
        <dbReference type="ARBA" id="ARBA00022553"/>
    </source>
</evidence>
<comment type="subcellular location">
    <subcellularLocation>
        <location evidence="2">Membrane</location>
        <topology evidence="2">Multi-pass membrane protein</topology>
    </subcellularLocation>
</comment>
<feature type="transmembrane region" description="Helical" evidence="13">
    <location>
        <begin position="237"/>
        <end position="255"/>
    </location>
</feature>
<dbReference type="CDD" id="cd00075">
    <property type="entry name" value="HATPase"/>
    <property type="match status" value="1"/>
</dbReference>
<protein>
    <recommendedName>
        <fullName evidence="4">histidine kinase</fullName>
        <ecNumber evidence="4">2.7.13.3</ecNumber>
    </recommendedName>
</protein>
<keyword evidence="9 13" id="KW-1133">Transmembrane helix</keyword>
<dbReference type="CDD" id="cd00130">
    <property type="entry name" value="PAS"/>
    <property type="match status" value="1"/>
</dbReference>
<feature type="transmembrane region" description="Helical" evidence="13">
    <location>
        <begin position="321"/>
        <end position="345"/>
    </location>
</feature>
<feature type="domain" description="Response regulatory" evidence="15">
    <location>
        <begin position="1021"/>
        <end position="1138"/>
    </location>
</feature>
<dbReference type="Pfam" id="PF00072">
    <property type="entry name" value="Response_reg"/>
    <property type="match status" value="1"/>
</dbReference>
<dbReference type="PROSITE" id="PS50109">
    <property type="entry name" value="HIS_KIN"/>
    <property type="match status" value="1"/>
</dbReference>
<evidence type="ECO:0000256" key="13">
    <source>
        <dbReference type="SAM" id="Phobius"/>
    </source>
</evidence>
<evidence type="ECO:0000256" key="11">
    <source>
        <dbReference type="PROSITE-ProRule" id="PRU00169"/>
    </source>
</evidence>
<evidence type="ECO:0000256" key="6">
    <source>
        <dbReference type="ARBA" id="ARBA00022679"/>
    </source>
</evidence>
<comment type="catalytic activity">
    <reaction evidence="1">
        <text>ATP + protein L-histidine = ADP + protein N-phospho-L-histidine.</text>
        <dbReference type="EC" id="2.7.13.3"/>
    </reaction>
</comment>
<evidence type="ECO:0000256" key="12">
    <source>
        <dbReference type="SAM" id="Coils"/>
    </source>
</evidence>
<dbReference type="InterPro" id="IPR004358">
    <property type="entry name" value="Sig_transdc_His_kin-like_C"/>
</dbReference>
<feature type="transmembrane region" description="Helical" evidence="13">
    <location>
        <begin position="185"/>
        <end position="212"/>
    </location>
</feature>
<evidence type="ECO:0000259" key="16">
    <source>
        <dbReference type="PROSITE" id="PS50112"/>
    </source>
</evidence>
<dbReference type="InterPro" id="IPR035965">
    <property type="entry name" value="PAS-like_dom_sf"/>
</dbReference>
<dbReference type="Gene3D" id="3.30.450.20">
    <property type="entry name" value="PAS domain"/>
    <property type="match status" value="1"/>
</dbReference>
<keyword evidence="18" id="KW-1185">Reference proteome</keyword>
<dbReference type="SUPFAM" id="SSF55785">
    <property type="entry name" value="PYP-like sensor domain (PAS domain)"/>
    <property type="match status" value="1"/>
</dbReference>
<dbReference type="Gene3D" id="1.10.287.130">
    <property type="match status" value="1"/>
</dbReference>
<feature type="transmembrane region" description="Helical" evidence="13">
    <location>
        <begin position="153"/>
        <end position="173"/>
    </location>
</feature>
<dbReference type="GO" id="GO:0000155">
    <property type="term" value="F:phosphorelay sensor kinase activity"/>
    <property type="evidence" value="ECO:0007669"/>
    <property type="project" value="InterPro"/>
</dbReference>
<dbReference type="GO" id="GO:0009927">
    <property type="term" value="F:histidine phosphotransfer kinase activity"/>
    <property type="evidence" value="ECO:0007669"/>
    <property type="project" value="TreeGrafter"/>
</dbReference>
<evidence type="ECO:0000256" key="2">
    <source>
        <dbReference type="ARBA" id="ARBA00004141"/>
    </source>
</evidence>
<feature type="transmembrane region" description="Helical" evidence="13">
    <location>
        <begin position="378"/>
        <end position="397"/>
    </location>
</feature>
<dbReference type="PRINTS" id="PR00344">
    <property type="entry name" value="BCTRLSENSOR"/>
</dbReference>
<dbReference type="InterPro" id="IPR036890">
    <property type="entry name" value="HATPase_C_sf"/>
</dbReference>
<dbReference type="PROSITE" id="PS50283">
    <property type="entry name" value="NA_SOLUT_SYMP_3"/>
    <property type="match status" value="1"/>
</dbReference>
<dbReference type="InterPro" id="IPR005467">
    <property type="entry name" value="His_kinase_dom"/>
</dbReference>
<dbReference type="InterPro" id="IPR001789">
    <property type="entry name" value="Sig_transdc_resp-reg_receiver"/>
</dbReference>
<dbReference type="CDD" id="cd00082">
    <property type="entry name" value="HisKA"/>
    <property type="match status" value="1"/>
</dbReference>
<dbReference type="FunFam" id="3.30.565.10:FF:000049">
    <property type="entry name" value="Two-component sensor histidine kinase"/>
    <property type="match status" value="1"/>
</dbReference>
<comment type="similarity">
    <text evidence="3">Belongs to the sodium:solute symporter (SSF) (TC 2.A.21) family.</text>
</comment>
<evidence type="ECO:0000256" key="3">
    <source>
        <dbReference type="ARBA" id="ARBA00006434"/>
    </source>
</evidence>
<keyword evidence="10 13" id="KW-0472">Membrane</keyword>
<dbReference type="Proteomes" id="UP000501602">
    <property type="component" value="Chromosome"/>
</dbReference>
<accession>A0A6H1UBC7</accession>
<keyword evidence="7 13" id="KW-0812">Transmembrane</keyword>
<evidence type="ECO:0000256" key="8">
    <source>
        <dbReference type="ARBA" id="ARBA00022777"/>
    </source>
</evidence>
<feature type="domain" description="Histidine kinase" evidence="14">
    <location>
        <begin position="789"/>
        <end position="1002"/>
    </location>
</feature>
<feature type="transmembrane region" description="Helical" evidence="13">
    <location>
        <begin position="38"/>
        <end position="59"/>
    </location>
</feature>
<dbReference type="InterPro" id="IPR003661">
    <property type="entry name" value="HisK_dim/P_dom"/>
</dbReference>
<reference evidence="17 18" key="1">
    <citation type="submission" date="2020-04" db="EMBL/GenBank/DDBJ databases">
        <title>Ferrimonas sp. S7 isolated from sea water.</title>
        <authorList>
            <person name="Bae S.S."/>
            <person name="Baek K."/>
        </authorList>
    </citation>
    <scope>NUCLEOTIDE SEQUENCE [LARGE SCALE GENOMIC DNA]</scope>
    <source>
        <strain evidence="17 18">S7</strain>
    </source>
</reference>
<dbReference type="GO" id="GO:0022857">
    <property type="term" value="F:transmembrane transporter activity"/>
    <property type="evidence" value="ECO:0007669"/>
    <property type="project" value="InterPro"/>
</dbReference>
<gene>
    <name evidence="17" type="ORF">HER31_03060</name>
</gene>
<dbReference type="SUPFAM" id="SSF47384">
    <property type="entry name" value="Homodimeric domain of signal transducing histidine kinase"/>
    <property type="match status" value="1"/>
</dbReference>
<evidence type="ECO:0000256" key="7">
    <source>
        <dbReference type="ARBA" id="ARBA00022692"/>
    </source>
</evidence>
<dbReference type="CDD" id="cd00156">
    <property type="entry name" value="REC"/>
    <property type="match status" value="1"/>
</dbReference>
<dbReference type="EMBL" id="CP051180">
    <property type="protein sequence ID" value="QIZ75949.1"/>
    <property type="molecule type" value="Genomic_DNA"/>
</dbReference>
<dbReference type="Gene3D" id="3.40.50.2300">
    <property type="match status" value="1"/>
</dbReference>
<keyword evidence="6" id="KW-0808">Transferase</keyword>
<organism evidence="17 18">
    <name type="scientific">Ferrimonas lipolytica</name>
    <dbReference type="NCBI Taxonomy" id="2724191"/>
    <lineage>
        <taxon>Bacteria</taxon>
        <taxon>Pseudomonadati</taxon>
        <taxon>Pseudomonadota</taxon>
        <taxon>Gammaproteobacteria</taxon>
        <taxon>Alteromonadales</taxon>
        <taxon>Ferrimonadaceae</taxon>
        <taxon>Ferrimonas</taxon>
    </lineage>
</organism>
<feature type="transmembrane region" description="Helical" evidence="13">
    <location>
        <begin position="6"/>
        <end position="26"/>
    </location>
</feature>
<dbReference type="InterPro" id="IPR036097">
    <property type="entry name" value="HisK_dim/P_sf"/>
</dbReference>
<keyword evidence="5 11" id="KW-0597">Phosphoprotein</keyword>
<dbReference type="Pfam" id="PF12860">
    <property type="entry name" value="PAS_7"/>
    <property type="match status" value="1"/>
</dbReference>
<feature type="transmembrane region" description="Helical" evidence="13">
    <location>
        <begin position="71"/>
        <end position="94"/>
    </location>
</feature>
<dbReference type="AlphaFoldDB" id="A0A6H1UBC7"/>
<dbReference type="KEGG" id="fes:HER31_03060"/>
<evidence type="ECO:0000259" key="15">
    <source>
        <dbReference type="PROSITE" id="PS50110"/>
    </source>
</evidence>
<dbReference type="InterPro" id="IPR011006">
    <property type="entry name" value="CheY-like_superfamily"/>
</dbReference>
<dbReference type="RefSeq" id="WP_168659210.1">
    <property type="nucleotide sequence ID" value="NZ_CP051180.1"/>
</dbReference>
<dbReference type="SUPFAM" id="SSF52172">
    <property type="entry name" value="CheY-like"/>
    <property type="match status" value="1"/>
</dbReference>
<dbReference type="PROSITE" id="PS50110">
    <property type="entry name" value="RESPONSE_REGULATORY"/>
    <property type="match status" value="1"/>
</dbReference>
<dbReference type="Pfam" id="PF00512">
    <property type="entry name" value="HisKA"/>
    <property type="match status" value="1"/>
</dbReference>
<dbReference type="InterPro" id="IPR038377">
    <property type="entry name" value="Na/Glc_symporter_sf"/>
</dbReference>
<evidence type="ECO:0000256" key="9">
    <source>
        <dbReference type="ARBA" id="ARBA00022989"/>
    </source>
</evidence>
<evidence type="ECO:0000256" key="10">
    <source>
        <dbReference type="ARBA" id="ARBA00023136"/>
    </source>
</evidence>
<feature type="transmembrane region" description="Helical" evidence="13">
    <location>
        <begin position="409"/>
        <end position="427"/>
    </location>
</feature>
<dbReference type="InterPro" id="IPR001734">
    <property type="entry name" value="Na/solute_symporter"/>
</dbReference>
<dbReference type="Gene3D" id="3.30.565.10">
    <property type="entry name" value="Histidine kinase-like ATPase, C-terminal domain"/>
    <property type="match status" value="1"/>
</dbReference>
<dbReference type="Pfam" id="PF02518">
    <property type="entry name" value="HATPase_c"/>
    <property type="match status" value="1"/>
</dbReference>
<proteinExistence type="inferred from homology"/>
<feature type="transmembrane region" description="Helical" evidence="13">
    <location>
        <begin position="472"/>
        <end position="492"/>
    </location>
</feature>
<dbReference type="SMART" id="SM00387">
    <property type="entry name" value="HATPase_c"/>
    <property type="match status" value="1"/>
</dbReference>
<evidence type="ECO:0000313" key="18">
    <source>
        <dbReference type="Proteomes" id="UP000501602"/>
    </source>
</evidence>
<dbReference type="EC" id="2.7.13.3" evidence="4"/>
<feature type="coiled-coil region" evidence="12">
    <location>
        <begin position="755"/>
        <end position="782"/>
    </location>
</feature>
<evidence type="ECO:0000313" key="17">
    <source>
        <dbReference type="EMBL" id="QIZ75949.1"/>
    </source>
</evidence>
<feature type="transmembrane region" description="Helical" evidence="13">
    <location>
        <begin position="434"/>
        <end position="452"/>
    </location>
</feature>
<dbReference type="InterPro" id="IPR000014">
    <property type="entry name" value="PAS"/>
</dbReference>
<feature type="domain" description="PAS" evidence="16">
    <location>
        <begin position="613"/>
        <end position="653"/>
    </location>
</feature>
<dbReference type="SMART" id="SM00448">
    <property type="entry name" value="REC"/>
    <property type="match status" value="1"/>
</dbReference>
<keyword evidence="12" id="KW-0175">Coiled coil</keyword>
<dbReference type="Gene3D" id="1.20.1730.10">
    <property type="entry name" value="Sodium/glucose cotransporter"/>
    <property type="match status" value="1"/>
</dbReference>